<keyword evidence="3" id="KW-0238">DNA-binding</keyword>
<dbReference type="PROSITE" id="PS50888">
    <property type="entry name" value="BHLH"/>
    <property type="match status" value="1"/>
</dbReference>
<evidence type="ECO:0000256" key="2">
    <source>
        <dbReference type="ARBA" id="ARBA00023015"/>
    </source>
</evidence>
<reference evidence="7" key="2">
    <citation type="journal article" date="2024" name="Plant">
        <title>Genomic evolution and insights into agronomic trait innovations of Sesamum species.</title>
        <authorList>
            <person name="Miao H."/>
            <person name="Wang L."/>
            <person name="Qu L."/>
            <person name="Liu H."/>
            <person name="Sun Y."/>
            <person name="Le M."/>
            <person name="Wang Q."/>
            <person name="Wei S."/>
            <person name="Zheng Y."/>
            <person name="Lin W."/>
            <person name="Duan Y."/>
            <person name="Cao H."/>
            <person name="Xiong S."/>
            <person name="Wang X."/>
            <person name="Wei L."/>
            <person name="Li C."/>
            <person name="Ma Q."/>
            <person name="Ju M."/>
            <person name="Zhao R."/>
            <person name="Li G."/>
            <person name="Mu C."/>
            <person name="Tian Q."/>
            <person name="Mei H."/>
            <person name="Zhang T."/>
            <person name="Gao T."/>
            <person name="Zhang H."/>
        </authorList>
    </citation>
    <scope>NUCLEOTIDE SEQUENCE</scope>
    <source>
        <strain evidence="7">KEN8</strain>
    </source>
</reference>
<dbReference type="InterPro" id="IPR011598">
    <property type="entry name" value="bHLH_dom"/>
</dbReference>
<dbReference type="SMART" id="SM00353">
    <property type="entry name" value="HLH"/>
    <property type="match status" value="1"/>
</dbReference>
<dbReference type="PANTHER" id="PTHR45855:SF23">
    <property type="entry name" value="TRANSCRIPTION FACTOR MEE8-RELATED"/>
    <property type="match status" value="1"/>
</dbReference>
<reference evidence="7" key="1">
    <citation type="submission" date="2020-06" db="EMBL/GenBank/DDBJ databases">
        <authorList>
            <person name="Li T."/>
            <person name="Hu X."/>
            <person name="Zhang T."/>
            <person name="Song X."/>
            <person name="Zhang H."/>
            <person name="Dai N."/>
            <person name="Sheng W."/>
            <person name="Hou X."/>
            <person name="Wei L."/>
        </authorList>
    </citation>
    <scope>NUCLEOTIDE SEQUENCE</scope>
    <source>
        <strain evidence="7">KEN8</strain>
        <tissue evidence="7">Leaf</tissue>
    </source>
</reference>
<evidence type="ECO:0000256" key="5">
    <source>
        <dbReference type="ARBA" id="ARBA00023242"/>
    </source>
</evidence>
<dbReference type="GO" id="GO:0005634">
    <property type="term" value="C:nucleus"/>
    <property type="evidence" value="ECO:0007669"/>
    <property type="project" value="UniProtKB-SubCell"/>
</dbReference>
<dbReference type="Gene3D" id="4.10.280.10">
    <property type="entry name" value="Helix-loop-helix DNA-binding domain"/>
    <property type="match status" value="1"/>
</dbReference>
<dbReference type="InterPro" id="IPR031066">
    <property type="entry name" value="bHLH_ALC-like_plant"/>
</dbReference>
<protein>
    <submittedName>
        <fullName evidence="7">Transcription factor UNE10</fullName>
    </submittedName>
</protein>
<accession>A0AAW2PM94</accession>
<dbReference type="Pfam" id="PF00010">
    <property type="entry name" value="HLH"/>
    <property type="match status" value="1"/>
</dbReference>
<dbReference type="EMBL" id="JACGWM010000008">
    <property type="protein sequence ID" value="KAL0357364.1"/>
    <property type="molecule type" value="Genomic_DNA"/>
</dbReference>
<dbReference type="GO" id="GO:0046983">
    <property type="term" value="F:protein dimerization activity"/>
    <property type="evidence" value="ECO:0007669"/>
    <property type="project" value="InterPro"/>
</dbReference>
<organism evidence="7">
    <name type="scientific">Sesamum calycinum</name>
    <dbReference type="NCBI Taxonomy" id="2727403"/>
    <lineage>
        <taxon>Eukaryota</taxon>
        <taxon>Viridiplantae</taxon>
        <taxon>Streptophyta</taxon>
        <taxon>Embryophyta</taxon>
        <taxon>Tracheophyta</taxon>
        <taxon>Spermatophyta</taxon>
        <taxon>Magnoliopsida</taxon>
        <taxon>eudicotyledons</taxon>
        <taxon>Gunneridae</taxon>
        <taxon>Pentapetalae</taxon>
        <taxon>asterids</taxon>
        <taxon>lamiids</taxon>
        <taxon>Lamiales</taxon>
        <taxon>Pedaliaceae</taxon>
        <taxon>Sesamum</taxon>
    </lineage>
</organism>
<evidence type="ECO:0000256" key="4">
    <source>
        <dbReference type="ARBA" id="ARBA00023163"/>
    </source>
</evidence>
<comment type="caution">
    <text evidence="7">The sequence shown here is derived from an EMBL/GenBank/DDBJ whole genome shotgun (WGS) entry which is preliminary data.</text>
</comment>
<feature type="domain" description="BHLH" evidence="6">
    <location>
        <begin position="30"/>
        <end position="79"/>
    </location>
</feature>
<dbReference type="InterPro" id="IPR036638">
    <property type="entry name" value="HLH_DNA-bd_sf"/>
</dbReference>
<dbReference type="PANTHER" id="PTHR45855">
    <property type="entry name" value="TRANSCRIPTION FACTOR PIF1-RELATED"/>
    <property type="match status" value="1"/>
</dbReference>
<dbReference type="SUPFAM" id="SSF47459">
    <property type="entry name" value="HLH, helix-loop-helix DNA-binding domain"/>
    <property type="match status" value="1"/>
</dbReference>
<keyword evidence="5" id="KW-0539">Nucleus</keyword>
<keyword evidence="2" id="KW-0805">Transcription regulation</keyword>
<comment type="subcellular location">
    <subcellularLocation>
        <location evidence="1">Nucleus</location>
    </subcellularLocation>
</comment>
<keyword evidence="4" id="KW-0804">Transcription</keyword>
<evidence type="ECO:0000256" key="1">
    <source>
        <dbReference type="ARBA" id="ARBA00004123"/>
    </source>
</evidence>
<dbReference type="GO" id="GO:0003677">
    <property type="term" value="F:DNA binding"/>
    <property type="evidence" value="ECO:0007669"/>
    <property type="project" value="UniProtKB-KW"/>
</dbReference>
<name>A0AAW2PM94_9LAMI</name>
<proteinExistence type="predicted"/>
<gene>
    <name evidence="7" type="ORF">Scaly_1422100</name>
</gene>
<evidence type="ECO:0000259" key="6">
    <source>
        <dbReference type="PROSITE" id="PS50888"/>
    </source>
</evidence>
<evidence type="ECO:0000256" key="3">
    <source>
        <dbReference type="ARBA" id="ARBA00023125"/>
    </source>
</evidence>
<sequence>MPTMIPPVMTARMDNALQKDKASAPNRLHDAVELQLYITNQNEDRINEKMKTLQKLVPNASKTDKASMLDEVIEYLKQLQAQVQMMSNARNMPQMVVPLGMQQQLQMSLLARMGMGMGMGMAGMGMGMLDVNNLARNLPHPIPPFIHAAGWPSWRHHRSILCVTTLCHASDGSSSSSNDGSIESQC</sequence>
<evidence type="ECO:0000313" key="7">
    <source>
        <dbReference type="EMBL" id="KAL0357364.1"/>
    </source>
</evidence>
<dbReference type="AlphaFoldDB" id="A0AAW2PM94"/>